<accession>A0ABU6JEI6</accession>
<comment type="caution">
    <text evidence="5">The sequence shown here is derived from an EMBL/GenBank/DDBJ whole genome shotgun (WGS) entry which is preliminary data.</text>
</comment>
<evidence type="ECO:0000256" key="4">
    <source>
        <dbReference type="ARBA" id="ARBA00022679"/>
    </source>
</evidence>
<evidence type="ECO:0000256" key="3">
    <source>
        <dbReference type="ARBA" id="ARBA00012972"/>
    </source>
</evidence>
<protein>
    <recommendedName>
        <fullName evidence="3">citrate synthase (unknown stereospecificity)</fullName>
        <ecNumber evidence="3">2.3.3.16</ecNumber>
    </recommendedName>
</protein>
<dbReference type="RefSeq" id="WP_326508373.1">
    <property type="nucleotide sequence ID" value="NZ_JAWIIV010000020.1"/>
</dbReference>
<evidence type="ECO:0000313" key="5">
    <source>
        <dbReference type="EMBL" id="MEC4721690.1"/>
    </source>
</evidence>
<dbReference type="InterPro" id="IPR016142">
    <property type="entry name" value="Citrate_synth-like_lrg_a-sub"/>
</dbReference>
<dbReference type="Gene3D" id="1.10.580.10">
    <property type="entry name" value="Citrate Synthase, domain 1"/>
    <property type="match status" value="1"/>
</dbReference>
<dbReference type="PANTHER" id="PTHR11739">
    <property type="entry name" value="CITRATE SYNTHASE"/>
    <property type="match status" value="1"/>
</dbReference>
<dbReference type="InterPro" id="IPR002020">
    <property type="entry name" value="Citrate_synthase"/>
</dbReference>
<evidence type="ECO:0000256" key="1">
    <source>
        <dbReference type="ARBA" id="ARBA00004751"/>
    </source>
</evidence>
<dbReference type="PRINTS" id="PR00143">
    <property type="entry name" value="CITRTSNTHASE"/>
</dbReference>
<dbReference type="Gene3D" id="1.10.230.10">
    <property type="entry name" value="Cytochrome P450-Terp, domain 2"/>
    <property type="match status" value="1"/>
</dbReference>
<keyword evidence="6" id="KW-1185">Reference proteome</keyword>
<dbReference type="Proteomes" id="UP001352263">
    <property type="component" value="Unassembled WGS sequence"/>
</dbReference>
<sequence>MTNGKISEQAVEMLNRAKAWWTTRLIDIRPGVIRIKGEPIENLIGNVGYAHMVWLMLRDEPPTPAQTRLLEAALVAAVDHGPQAPSIAISRMAVTCGAPLNGAMASAINVLDDIHGGAGQQCLALFQAIDSHAQTRPLDAAVQLALDGFVAEYGKVIPGYGHRFHPVDPRAVRLLALVDAAQASGEVEGRFARIGRQVEKALGERTGKQIPMNIDGATAVVYGELGFAPELARGLFILSRSVGILAHAWEQKNQGGRIKGPMPPDLGYTYLQDN</sequence>
<comment type="pathway">
    <text evidence="1">Carbohydrate metabolism; tricarboxylic acid cycle; isocitrate from oxaloacetate: step 1/2.</text>
</comment>
<dbReference type="InterPro" id="IPR016143">
    <property type="entry name" value="Citrate_synth-like_sm_a-sub"/>
</dbReference>
<dbReference type="SUPFAM" id="SSF48256">
    <property type="entry name" value="Citrate synthase"/>
    <property type="match status" value="1"/>
</dbReference>
<proteinExistence type="inferred from homology"/>
<dbReference type="NCBIfam" id="NF004864">
    <property type="entry name" value="PRK06224.1-1"/>
    <property type="match status" value="1"/>
</dbReference>
<dbReference type="PANTHER" id="PTHR11739:SF4">
    <property type="entry name" value="CITRATE SYNTHASE, PEROXISOMAL"/>
    <property type="match status" value="1"/>
</dbReference>
<dbReference type="InterPro" id="IPR036969">
    <property type="entry name" value="Citrate_synthase_sf"/>
</dbReference>
<dbReference type="Pfam" id="PF00285">
    <property type="entry name" value="Citrate_synt"/>
    <property type="match status" value="1"/>
</dbReference>
<dbReference type="EC" id="2.3.3.16" evidence="3"/>
<organism evidence="5 6">
    <name type="scientific">Noviherbaspirillum album</name>
    <dbReference type="NCBI Taxonomy" id="3080276"/>
    <lineage>
        <taxon>Bacteria</taxon>
        <taxon>Pseudomonadati</taxon>
        <taxon>Pseudomonadota</taxon>
        <taxon>Betaproteobacteria</taxon>
        <taxon>Burkholderiales</taxon>
        <taxon>Oxalobacteraceae</taxon>
        <taxon>Noviherbaspirillum</taxon>
    </lineage>
</organism>
<dbReference type="EMBL" id="JAWIIV010000020">
    <property type="protein sequence ID" value="MEC4721690.1"/>
    <property type="molecule type" value="Genomic_DNA"/>
</dbReference>
<keyword evidence="5" id="KW-0456">Lyase</keyword>
<name>A0ABU6JEI6_9BURK</name>
<dbReference type="GO" id="GO:0008816">
    <property type="term" value="F:citryl-CoA lyase activity"/>
    <property type="evidence" value="ECO:0007669"/>
    <property type="project" value="UniProtKB-EC"/>
</dbReference>
<comment type="similarity">
    <text evidence="2">Belongs to the citrate synthase family.</text>
</comment>
<evidence type="ECO:0000313" key="6">
    <source>
        <dbReference type="Proteomes" id="UP001352263"/>
    </source>
</evidence>
<gene>
    <name evidence="5" type="ORF">RY831_21205</name>
</gene>
<reference evidence="5 6" key="1">
    <citation type="submission" date="2023-10" db="EMBL/GenBank/DDBJ databases">
        <title>Noviherbaspirillum sp. CPCC 100848 genome assembly.</title>
        <authorList>
            <person name="Li X.Y."/>
            <person name="Fang X.M."/>
        </authorList>
    </citation>
    <scope>NUCLEOTIDE SEQUENCE [LARGE SCALE GENOMIC DNA]</scope>
    <source>
        <strain evidence="5 6">CPCC 100848</strain>
    </source>
</reference>
<dbReference type="CDD" id="cd06100">
    <property type="entry name" value="CCL_ACL-C"/>
    <property type="match status" value="1"/>
</dbReference>
<keyword evidence="4" id="KW-0808">Transferase</keyword>
<evidence type="ECO:0000256" key="2">
    <source>
        <dbReference type="ARBA" id="ARBA00010566"/>
    </source>
</evidence>